<evidence type="ECO:0000313" key="1">
    <source>
        <dbReference type="EMBL" id="TDF72573.1"/>
    </source>
</evidence>
<proteinExistence type="predicted"/>
<gene>
    <name evidence="1" type="primary">bamA</name>
    <name evidence="1" type="ORF">E0946_06395</name>
</gene>
<keyword evidence="2" id="KW-1185">Reference proteome</keyword>
<reference evidence="1" key="1">
    <citation type="submission" date="2019-03" db="EMBL/GenBank/DDBJ databases">
        <title>Candidatus Syntrophosphaera thermopropionivorans: a novel player in syntrophic propionate oxidation during anaerobic digestion.</title>
        <authorList>
            <person name="Dyksma S."/>
        </authorList>
    </citation>
    <scope>NUCLEOTIDE SEQUENCE</scope>
    <source>
        <strain evidence="1">W5</strain>
    </source>
</reference>
<accession>A0AC61QHZ4</accession>
<organism evidence="1 2">
    <name type="scientific">Candidatus Syntrophosphaera thermopropionivorans</name>
    <dbReference type="NCBI Taxonomy" id="2593015"/>
    <lineage>
        <taxon>Bacteria</taxon>
        <taxon>Pseudomonadati</taxon>
        <taxon>Candidatus Cloacimonadota</taxon>
        <taxon>Candidatus Cloacimonadia</taxon>
        <taxon>Candidatus Cloacimonadales</taxon>
        <taxon>Candidatus Cloacimonadaceae</taxon>
        <taxon>Candidatus Syntrophosphaera</taxon>
    </lineage>
</organism>
<dbReference type="Proteomes" id="UP000294588">
    <property type="component" value="Unassembled WGS sequence"/>
</dbReference>
<name>A0AC61QHZ4_9BACT</name>
<evidence type="ECO:0000313" key="2">
    <source>
        <dbReference type="Proteomes" id="UP000294588"/>
    </source>
</evidence>
<comment type="caution">
    <text evidence="1">The sequence shown here is derived from an EMBL/GenBank/DDBJ whole genome shotgun (WGS) entry which is preliminary data.</text>
</comment>
<dbReference type="EMBL" id="SMOG01000025">
    <property type="protein sequence ID" value="TDF72573.1"/>
    <property type="molecule type" value="Genomic_DNA"/>
</dbReference>
<sequence length="750" mass="85900">MHIWQRWLLPCLILICCLSSLFAAGETIYEIRVEGNRNVPEQLILSSFLLRTGDPLDPEKVAQSIQQIYKMDMFSDIRVYSEPYKSGVNLIIQVAENPVLAHLDYEGIKAIKKDRLDELIQTRSGTFWNEYKKHDLLSKLKAEYESKGFGNAKIEILEEPTEDGKVKVKIIVDEGKRLSIKEIVFVGNEHFDDKTLLKRMKTKPASLLRSGRFVEDKFEADLKSLSDFYKKNGFIDVKVGPYELRKIGDKYLELVLNIQEGAQYLLSGITVTGNEHFTTEKILSCFTLKYNEPFDQEKFDTQLANVYSLYFDEGFIYTYIDQEIQKEGNRLNIILKITEGNRARIRQINITGNRRTKDKVIIRALEIAPGDYFRQSQVIRSQQNIYNLGFFEPNIKLDYTPINSNGDIDLEINVTDKPSGVANGGVGYNSADGFIGQLSVSMGNIMGNNWSSSLSWEFGRYTEDFQFSFTNPNFLDTDLLLGTSVYYTTKDWSSFYYKIYTRGASIRVGEYLPFIDRTRLLAGYSIYSKKYRITNMNMIMQDPENNATLIELDSLDWRYTSSVNATISRDSRDNIFFPTKGSQLTLFSEIAGGILGGDFDYFKQIAQVNWYMELWYKFVLRTKWRFGYITPYGRSNDAPPDEKFYLGGTGVDGIRGYPDRSIGPNGGGSREIIFSTELGFPIAGDQIIALAFFDAGDSYNKLRTFNFMNMKKGIGLGIRIQSPFGLIGFDYAYNLDEDHWEPHLQIGTTF</sequence>
<protein>
    <submittedName>
        <fullName evidence="1">Outer membrane protein assembly factor BamA</fullName>
    </submittedName>
</protein>